<dbReference type="EMBL" id="JBBBZM010000296">
    <property type="protein sequence ID" value="KAL0631125.1"/>
    <property type="molecule type" value="Genomic_DNA"/>
</dbReference>
<keyword evidence="3" id="KW-1185">Reference proteome</keyword>
<evidence type="ECO:0000256" key="1">
    <source>
        <dbReference type="SAM" id="MobiDB-lite"/>
    </source>
</evidence>
<feature type="region of interest" description="Disordered" evidence="1">
    <location>
        <begin position="430"/>
        <end position="458"/>
    </location>
</feature>
<gene>
    <name evidence="2" type="ORF">Q9L58_010017</name>
</gene>
<reference evidence="2 3" key="1">
    <citation type="submission" date="2024-02" db="EMBL/GenBank/DDBJ databases">
        <title>Discinaceae phylogenomics.</title>
        <authorList>
            <person name="Dirks A.C."/>
            <person name="James T.Y."/>
        </authorList>
    </citation>
    <scope>NUCLEOTIDE SEQUENCE [LARGE SCALE GENOMIC DNA]</scope>
    <source>
        <strain evidence="2 3">ACD0624</strain>
    </source>
</reference>
<protein>
    <submittedName>
        <fullName evidence="2">Uncharacterized protein</fullName>
    </submittedName>
</protein>
<dbReference type="Pfam" id="PF14441">
    <property type="entry name" value="OTT_1508_deam"/>
    <property type="match status" value="1"/>
</dbReference>
<evidence type="ECO:0000313" key="2">
    <source>
        <dbReference type="EMBL" id="KAL0631125.1"/>
    </source>
</evidence>
<organism evidence="2 3">
    <name type="scientific">Discina gigas</name>
    <dbReference type="NCBI Taxonomy" id="1032678"/>
    <lineage>
        <taxon>Eukaryota</taxon>
        <taxon>Fungi</taxon>
        <taxon>Dikarya</taxon>
        <taxon>Ascomycota</taxon>
        <taxon>Pezizomycotina</taxon>
        <taxon>Pezizomycetes</taxon>
        <taxon>Pezizales</taxon>
        <taxon>Discinaceae</taxon>
        <taxon>Discina</taxon>
    </lineage>
</organism>
<dbReference type="Proteomes" id="UP001447188">
    <property type="component" value="Unassembled WGS sequence"/>
</dbReference>
<sequence>MSTTPAMVDSTAAPNPPVLPLSLDSLVFALSQIISLRDYRPPSVTRLSPTHQKSSTERHLRLLNLLSLLLVTGEKGDVAAVALRLRGDSAELYYAKNRPCTKNENDYIKRIFGYVTKCPTSPSEADCVTMSHAILREAIPACRIKLNSRITRLVKRLGELGDNFGICYSAADDSTDTVHYIRKNLTSKVFKPEASLSDFLQAWFKSVQTRAWESLPTGSVYQLIWIAYYVGTSPDIRTILDNALVIRLLKLGDYFAVPIVVQAAMSLLTTTKREDLSVQEIVPELQRHVPVPSNFLATVNSWAIHNSKYPTTAHELTAAFPQHAKLPEVDDPPALRIRTSVHCECTLVMALVAAAPSAKHEIGVSKSLCWMCREFILIIQRMHPLLQIHTSSCHGKLVAGWRIPEGIPREVVREIMKQVHDEVDEVLDRAARNRKSDSIPRATGSEDSEEKKDPAVWEPMFNDMIEDAGWEME</sequence>
<accession>A0ABR3G5D6</accession>
<name>A0ABR3G5D6_9PEZI</name>
<evidence type="ECO:0000313" key="3">
    <source>
        <dbReference type="Proteomes" id="UP001447188"/>
    </source>
</evidence>
<proteinExistence type="predicted"/>
<dbReference type="InterPro" id="IPR027796">
    <property type="entry name" value="OTT_1508_deam-like"/>
</dbReference>
<comment type="caution">
    <text evidence="2">The sequence shown here is derived from an EMBL/GenBank/DDBJ whole genome shotgun (WGS) entry which is preliminary data.</text>
</comment>